<name>A0A318M9S1_9PSEU</name>
<proteinExistence type="predicted"/>
<dbReference type="GO" id="GO:0046503">
    <property type="term" value="P:glycerolipid catabolic process"/>
    <property type="evidence" value="ECO:0007669"/>
    <property type="project" value="TreeGrafter"/>
</dbReference>
<keyword evidence="3" id="KW-1185">Reference proteome</keyword>
<dbReference type="PANTHER" id="PTHR43433">
    <property type="entry name" value="HYDROLASE, ALPHA/BETA FOLD FAMILY PROTEIN"/>
    <property type="match status" value="1"/>
</dbReference>
<dbReference type="AlphaFoldDB" id="A0A318M9S1"/>
<evidence type="ECO:0000259" key="1">
    <source>
        <dbReference type="Pfam" id="PF00561"/>
    </source>
</evidence>
<reference evidence="2 3" key="1">
    <citation type="submission" date="2016-07" db="EMBL/GenBank/DDBJ databases">
        <title>Draft genome sequence of Prauserella sp. YIM 121212, isolated from alkaline soil.</title>
        <authorList>
            <person name="Ruckert C."/>
            <person name="Albersmeier A."/>
            <person name="Jiang C.-L."/>
            <person name="Jiang Y."/>
            <person name="Kalinowski J."/>
            <person name="Schneider O."/>
            <person name="Winkler A."/>
            <person name="Zotchev S.B."/>
        </authorList>
    </citation>
    <scope>NUCLEOTIDE SEQUENCE [LARGE SCALE GENOMIC DNA]</scope>
    <source>
        <strain evidence="2 3">YIM 121212</strain>
    </source>
</reference>
<dbReference type="EMBL" id="MASU01000005">
    <property type="protein sequence ID" value="PXY35559.1"/>
    <property type="molecule type" value="Genomic_DNA"/>
</dbReference>
<protein>
    <submittedName>
        <fullName evidence="2">Carboxylesterase</fullName>
    </submittedName>
</protein>
<feature type="domain" description="AB hydrolase-1" evidence="1">
    <location>
        <begin position="30"/>
        <end position="265"/>
    </location>
</feature>
<dbReference type="OrthoDB" id="8957634at2"/>
<evidence type="ECO:0000313" key="3">
    <source>
        <dbReference type="Proteomes" id="UP000247892"/>
    </source>
</evidence>
<dbReference type="Proteomes" id="UP000247892">
    <property type="component" value="Unassembled WGS sequence"/>
</dbReference>
<dbReference type="InterPro" id="IPR000073">
    <property type="entry name" value="AB_hydrolase_1"/>
</dbReference>
<organism evidence="2 3">
    <name type="scientific">Prauserella flavalba</name>
    <dbReference type="NCBI Taxonomy" id="1477506"/>
    <lineage>
        <taxon>Bacteria</taxon>
        <taxon>Bacillati</taxon>
        <taxon>Actinomycetota</taxon>
        <taxon>Actinomycetes</taxon>
        <taxon>Pseudonocardiales</taxon>
        <taxon>Pseudonocardiaceae</taxon>
        <taxon>Prauserella</taxon>
    </lineage>
</organism>
<dbReference type="PANTHER" id="PTHR43433:SF5">
    <property type="entry name" value="AB HYDROLASE-1 DOMAIN-CONTAINING PROTEIN"/>
    <property type="match status" value="1"/>
</dbReference>
<sequence length="287" mass="29730">MTGDVPRGERLLPVNGVELCAETFGDPADPAILLVAGGAASMLWWDAGLCARIAAAGRFVIRYDHRDTGRSTTYPPGRPGYSYTDLAADALGLLDALGVRRAHLVCQSMFGGLGLLAGLDHPDRVASLTFLSTSTGEDGLPPPLPRLAEQRPAAPDPADTAAVVDYVVASARAESGGSPFFDEDATRALVRHDVARARDYASTLANHVAIGFEPPSGRGFGDLTVPTLVVHGDRDPLFPPAHGEALRAAVPGAELVVLPGVGHAVVPPPAWDAFVAALVRHTGSGGS</sequence>
<dbReference type="GO" id="GO:0004806">
    <property type="term" value="F:triacylglycerol lipase activity"/>
    <property type="evidence" value="ECO:0007669"/>
    <property type="project" value="TreeGrafter"/>
</dbReference>
<accession>A0A318M9S1</accession>
<dbReference type="InterPro" id="IPR029058">
    <property type="entry name" value="AB_hydrolase_fold"/>
</dbReference>
<dbReference type="RefSeq" id="WP_110335562.1">
    <property type="nucleotide sequence ID" value="NZ_JBHVKT010000014.1"/>
</dbReference>
<comment type="caution">
    <text evidence="2">The sequence shown here is derived from an EMBL/GenBank/DDBJ whole genome shotgun (WGS) entry which is preliminary data.</text>
</comment>
<dbReference type="InterPro" id="IPR050471">
    <property type="entry name" value="AB_hydrolase"/>
</dbReference>
<gene>
    <name evidence="2" type="ORF">BA062_08585</name>
</gene>
<dbReference type="Pfam" id="PF00561">
    <property type="entry name" value="Abhydrolase_1"/>
    <property type="match status" value="1"/>
</dbReference>
<dbReference type="SUPFAM" id="SSF53474">
    <property type="entry name" value="alpha/beta-Hydrolases"/>
    <property type="match status" value="1"/>
</dbReference>
<evidence type="ECO:0000313" key="2">
    <source>
        <dbReference type="EMBL" id="PXY35559.1"/>
    </source>
</evidence>
<dbReference type="Gene3D" id="3.40.50.1820">
    <property type="entry name" value="alpha/beta hydrolase"/>
    <property type="match status" value="1"/>
</dbReference>